<comment type="similarity">
    <text evidence="1">Belongs to the NAD(P)-dependent epimerase/dehydratase family.</text>
</comment>
<sequence>MYARFVQILVTGAAGFIGSQLVRRLTSLGEIRGLDDLSTGSRGNLDGTVVDLRVGSILDRELLDDAMAGSDVVVHLAARPSVPRSIADPVSSHDANATGTLYVLEAARAARDSTGRDPLIIVASSSSVYGSNPVIPKSEHSLPMPISPYAVSKLATEQYAVAWQNSYGMRTLAFRFFNVFGPHQAPGHGYAAVVPAFLHAALKGEPVTIHGDGLQSRDFTYVGTVCDVIADAIERNVFHPWPVNLAFGTRTTLLEVLAKIEQIIGRPVFRHHVEPRIGDVRHSEADSNLLRDLFPSIEPTPLELGLSQTADWMRSLVVP</sequence>
<proteinExistence type="inferred from homology"/>
<dbReference type="InterPro" id="IPR001509">
    <property type="entry name" value="Epimerase_deHydtase"/>
</dbReference>
<dbReference type="EMBL" id="CAFBON010000002">
    <property type="protein sequence ID" value="CAB4973069.1"/>
    <property type="molecule type" value="Genomic_DNA"/>
</dbReference>
<evidence type="ECO:0000259" key="2">
    <source>
        <dbReference type="Pfam" id="PF01370"/>
    </source>
</evidence>
<reference evidence="3" key="1">
    <citation type="submission" date="2020-05" db="EMBL/GenBank/DDBJ databases">
        <authorList>
            <person name="Chiriac C."/>
            <person name="Salcher M."/>
            <person name="Ghai R."/>
            <person name="Kavagutti S V."/>
        </authorList>
    </citation>
    <scope>NUCLEOTIDE SEQUENCE</scope>
</reference>
<evidence type="ECO:0000313" key="3">
    <source>
        <dbReference type="EMBL" id="CAB4973069.1"/>
    </source>
</evidence>
<dbReference type="AlphaFoldDB" id="A0A6J7M3P8"/>
<feature type="domain" description="NAD-dependent epimerase/dehydratase" evidence="2">
    <location>
        <begin position="8"/>
        <end position="236"/>
    </location>
</feature>
<accession>A0A6J7M3P8</accession>
<organism evidence="3">
    <name type="scientific">freshwater metagenome</name>
    <dbReference type="NCBI Taxonomy" id="449393"/>
    <lineage>
        <taxon>unclassified sequences</taxon>
        <taxon>metagenomes</taxon>
        <taxon>ecological metagenomes</taxon>
    </lineage>
</organism>
<dbReference type="Gene3D" id="3.90.25.10">
    <property type="entry name" value="UDP-galactose 4-epimerase, domain 1"/>
    <property type="match status" value="1"/>
</dbReference>
<dbReference type="Pfam" id="PF01370">
    <property type="entry name" value="Epimerase"/>
    <property type="match status" value="1"/>
</dbReference>
<protein>
    <submittedName>
        <fullName evidence="3">Unannotated protein</fullName>
    </submittedName>
</protein>
<dbReference type="Gene3D" id="3.40.50.720">
    <property type="entry name" value="NAD(P)-binding Rossmann-like Domain"/>
    <property type="match status" value="1"/>
</dbReference>
<dbReference type="PANTHER" id="PTHR43000">
    <property type="entry name" value="DTDP-D-GLUCOSE 4,6-DEHYDRATASE-RELATED"/>
    <property type="match status" value="1"/>
</dbReference>
<gene>
    <name evidence="3" type="ORF">UFOPK3954_00043</name>
</gene>
<dbReference type="SUPFAM" id="SSF51735">
    <property type="entry name" value="NAD(P)-binding Rossmann-fold domains"/>
    <property type="match status" value="1"/>
</dbReference>
<name>A0A6J7M3P8_9ZZZZ</name>
<evidence type="ECO:0000256" key="1">
    <source>
        <dbReference type="ARBA" id="ARBA00007637"/>
    </source>
</evidence>
<dbReference type="InterPro" id="IPR036291">
    <property type="entry name" value="NAD(P)-bd_dom_sf"/>
</dbReference>